<keyword evidence="2" id="KW-1185">Reference proteome</keyword>
<dbReference type="PANTHER" id="PTHR46145">
    <property type="entry name" value="HEPARANASE"/>
    <property type="match status" value="1"/>
</dbReference>
<dbReference type="Gene3D" id="3.20.20.80">
    <property type="entry name" value="Glycosidases"/>
    <property type="match status" value="1"/>
</dbReference>
<name>A0A914V5M5_9BILA</name>
<dbReference type="GO" id="GO:0005615">
    <property type="term" value="C:extracellular space"/>
    <property type="evidence" value="ECO:0007669"/>
    <property type="project" value="TreeGrafter"/>
</dbReference>
<accession>A0A914V5M5</accession>
<reference evidence="3" key="1">
    <citation type="submission" date="2022-11" db="UniProtKB">
        <authorList>
            <consortium name="WormBaseParasite"/>
        </authorList>
    </citation>
    <scope>IDENTIFICATION</scope>
</reference>
<feature type="signal peptide" evidence="1">
    <location>
        <begin position="1"/>
        <end position="20"/>
    </location>
</feature>
<evidence type="ECO:0000256" key="1">
    <source>
        <dbReference type="SAM" id="SignalP"/>
    </source>
</evidence>
<feature type="chain" id="PRO_5037380374" evidence="1">
    <location>
        <begin position="21"/>
        <end position="180"/>
    </location>
</feature>
<evidence type="ECO:0000313" key="2">
    <source>
        <dbReference type="Proteomes" id="UP000887566"/>
    </source>
</evidence>
<proteinExistence type="predicted"/>
<dbReference type="SUPFAM" id="SSF51445">
    <property type="entry name" value="(Trans)glycosidases"/>
    <property type="match status" value="1"/>
</dbReference>
<dbReference type="Proteomes" id="UP000887566">
    <property type="component" value="Unplaced"/>
</dbReference>
<protein>
    <submittedName>
        <fullName evidence="3">Uncharacterized protein</fullName>
    </submittedName>
</protein>
<sequence>MNRLALLGFCLACLCAVSAAVEQVTVSLPGGRPFRLLRDDYASIGMDSILIRRNWCGIDWIRAIELGRQLQPAQLRFGGNDADRMWFGSAADGSPKASSPDQSCLPTPNTEKFYMSREKFDRLNWFASSVGWRLIFDLNVLIRSPDGRYNTSNAEMLLNYASQMNYSMDFELGNGTVEPE</sequence>
<dbReference type="GO" id="GO:0031012">
    <property type="term" value="C:extracellular matrix"/>
    <property type="evidence" value="ECO:0007669"/>
    <property type="project" value="TreeGrafter"/>
</dbReference>
<dbReference type="AlphaFoldDB" id="A0A914V5M5"/>
<dbReference type="WBParaSite" id="PSAMB.scaffold14848size1757.g36266.t1">
    <property type="protein sequence ID" value="PSAMB.scaffold14848size1757.g36266.t1"/>
    <property type="gene ID" value="PSAMB.scaffold14848size1757.g36266"/>
</dbReference>
<dbReference type="PANTHER" id="PTHR46145:SF4">
    <property type="entry name" value="HEPARANASE"/>
    <property type="match status" value="1"/>
</dbReference>
<organism evidence="2 3">
    <name type="scientific">Plectus sambesii</name>
    <dbReference type="NCBI Taxonomy" id="2011161"/>
    <lineage>
        <taxon>Eukaryota</taxon>
        <taxon>Metazoa</taxon>
        <taxon>Ecdysozoa</taxon>
        <taxon>Nematoda</taxon>
        <taxon>Chromadorea</taxon>
        <taxon>Plectida</taxon>
        <taxon>Plectina</taxon>
        <taxon>Plectoidea</taxon>
        <taxon>Plectidae</taxon>
        <taxon>Plectus</taxon>
    </lineage>
</organism>
<evidence type="ECO:0000313" key="3">
    <source>
        <dbReference type="WBParaSite" id="PSAMB.scaffold14848size1757.g36266.t1"/>
    </source>
</evidence>
<keyword evidence="1" id="KW-0732">Signal</keyword>
<dbReference type="InterPro" id="IPR017853">
    <property type="entry name" value="GH"/>
</dbReference>